<dbReference type="InterPro" id="IPR013324">
    <property type="entry name" value="RNA_pol_sigma_r3/r4-like"/>
</dbReference>
<dbReference type="InterPro" id="IPR007630">
    <property type="entry name" value="RNA_pol_sigma70_r4"/>
</dbReference>
<evidence type="ECO:0000313" key="2">
    <source>
        <dbReference type="EMBL" id="MPM43836.1"/>
    </source>
</evidence>
<evidence type="ECO:0000259" key="1">
    <source>
        <dbReference type="PROSITE" id="PS00716"/>
    </source>
</evidence>
<dbReference type="InterPro" id="IPR000943">
    <property type="entry name" value="RNA_pol_sigma70"/>
</dbReference>
<protein>
    <recommendedName>
        <fullName evidence="1">RNA polymerase sigma-70 domain-containing protein</fullName>
    </recommendedName>
</protein>
<organism evidence="2">
    <name type="scientific">bioreactor metagenome</name>
    <dbReference type="NCBI Taxonomy" id="1076179"/>
    <lineage>
        <taxon>unclassified sequences</taxon>
        <taxon>metagenomes</taxon>
        <taxon>ecological metagenomes</taxon>
    </lineage>
</organism>
<feature type="domain" description="RNA polymerase sigma-70" evidence="1">
    <location>
        <begin position="40"/>
        <end position="66"/>
    </location>
</feature>
<dbReference type="GO" id="GO:0003700">
    <property type="term" value="F:DNA-binding transcription factor activity"/>
    <property type="evidence" value="ECO:0007669"/>
    <property type="project" value="InterPro"/>
</dbReference>
<dbReference type="EMBL" id="VSSQ01010252">
    <property type="protein sequence ID" value="MPM43836.1"/>
    <property type="molecule type" value="Genomic_DNA"/>
</dbReference>
<reference evidence="2" key="1">
    <citation type="submission" date="2019-08" db="EMBL/GenBank/DDBJ databases">
        <authorList>
            <person name="Kucharzyk K."/>
            <person name="Murdoch R.W."/>
            <person name="Higgins S."/>
            <person name="Loffler F."/>
        </authorList>
    </citation>
    <scope>NUCLEOTIDE SEQUENCE</scope>
</reference>
<dbReference type="PROSITE" id="PS00716">
    <property type="entry name" value="SIGMA70_2"/>
    <property type="match status" value="1"/>
</dbReference>
<dbReference type="Pfam" id="PF04545">
    <property type="entry name" value="Sigma70_r4"/>
    <property type="match status" value="1"/>
</dbReference>
<dbReference type="GO" id="GO:0006352">
    <property type="term" value="P:DNA-templated transcription initiation"/>
    <property type="evidence" value="ECO:0007669"/>
    <property type="project" value="InterPro"/>
</dbReference>
<accession>A0A644ZSV5</accession>
<comment type="caution">
    <text evidence="2">The sequence shown here is derived from an EMBL/GenBank/DDBJ whole genome shotgun (WGS) entry which is preliminary data.</text>
</comment>
<dbReference type="AlphaFoldDB" id="A0A644ZSV5"/>
<dbReference type="Gene3D" id="1.20.140.160">
    <property type="match status" value="1"/>
</dbReference>
<gene>
    <name evidence="2" type="ORF">SDC9_90513</name>
</gene>
<dbReference type="SUPFAM" id="SSF88659">
    <property type="entry name" value="Sigma3 and sigma4 domains of RNA polymerase sigma factors"/>
    <property type="match status" value="1"/>
</dbReference>
<sequence>MSPAENAEREFLSGKVLEAMDRLSANEQKVLSGIYLFDKSASDLAADIHVTPSHVYRLQKKAVRRVRGMLSRLMAEIK</sequence>
<name>A0A644ZSV5_9ZZZZ</name>
<proteinExistence type="predicted"/>